<protein>
    <submittedName>
        <fullName evidence="1">Uncharacterized protein</fullName>
    </submittedName>
</protein>
<proteinExistence type="predicted"/>
<reference evidence="1" key="2">
    <citation type="journal article" date="2015" name="Fish Shellfish Immunol.">
        <title>Early steps in the European eel (Anguilla anguilla)-Vibrio vulnificus interaction in the gills: Role of the RtxA13 toxin.</title>
        <authorList>
            <person name="Callol A."/>
            <person name="Pajuelo D."/>
            <person name="Ebbesson L."/>
            <person name="Teles M."/>
            <person name="MacKenzie S."/>
            <person name="Amaro C."/>
        </authorList>
    </citation>
    <scope>NUCLEOTIDE SEQUENCE</scope>
</reference>
<accession>A0A0E9XHB8</accession>
<name>A0A0E9XHB8_ANGAN</name>
<reference evidence="1" key="1">
    <citation type="submission" date="2014-11" db="EMBL/GenBank/DDBJ databases">
        <authorList>
            <person name="Amaro Gonzalez C."/>
        </authorList>
    </citation>
    <scope>NUCLEOTIDE SEQUENCE</scope>
</reference>
<dbReference type="EMBL" id="GBXM01006523">
    <property type="protein sequence ID" value="JAI02055.1"/>
    <property type="molecule type" value="Transcribed_RNA"/>
</dbReference>
<dbReference type="AlphaFoldDB" id="A0A0E9XHB8"/>
<evidence type="ECO:0000313" key="1">
    <source>
        <dbReference type="EMBL" id="JAI02055.1"/>
    </source>
</evidence>
<organism evidence="1">
    <name type="scientific">Anguilla anguilla</name>
    <name type="common">European freshwater eel</name>
    <name type="synonym">Muraena anguilla</name>
    <dbReference type="NCBI Taxonomy" id="7936"/>
    <lineage>
        <taxon>Eukaryota</taxon>
        <taxon>Metazoa</taxon>
        <taxon>Chordata</taxon>
        <taxon>Craniata</taxon>
        <taxon>Vertebrata</taxon>
        <taxon>Euteleostomi</taxon>
        <taxon>Actinopterygii</taxon>
        <taxon>Neopterygii</taxon>
        <taxon>Teleostei</taxon>
        <taxon>Anguilliformes</taxon>
        <taxon>Anguillidae</taxon>
        <taxon>Anguilla</taxon>
    </lineage>
</organism>
<sequence length="59" mass="6817">MAAATVRMTGVLRNTTSVLLLPVRKHFLPHINLQFVCIYSYIIALHLQDKALFQKKKKH</sequence>